<protein>
    <submittedName>
        <fullName evidence="1">Uncharacterized protein</fullName>
    </submittedName>
</protein>
<evidence type="ECO:0000313" key="1">
    <source>
        <dbReference type="EMBL" id="KJK44982.1"/>
    </source>
</evidence>
<keyword evidence="2" id="KW-1185">Reference proteome</keyword>
<gene>
    <name evidence="1" type="ORF">UK23_27765</name>
</gene>
<dbReference type="Proteomes" id="UP000033393">
    <property type="component" value="Unassembled WGS sequence"/>
</dbReference>
<dbReference type="AlphaFoldDB" id="A0A0F0GSL3"/>
<proteinExistence type="predicted"/>
<comment type="caution">
    <text evidence="1">The sequence shown here is derived from an EMBL/GenBank/DDBJ whole genome shotgun (WGS) entry which is preliminary data.</text>
</comment>
<dbReference type="PATRIC" id="fig|68170.10.peg.7119"/>
<reference evidence="1 2" key="1">
    <citation type="submission" date="2015-02" db="EMBL/GenBank/DDBJ databases">
        <authorList>
            <person name="Ju K.-S."/>
            <person name="Doroghazi J.R."/>
            <person name="Metcalf W."/>
        </authorList>
    </citation>
    <scope>NUCLEOTIDE SEQUENCE [LARGE SCALE GENOMIC DNA]</scope>
    <source>
        <strain evidence="1 2">NRRL B-16140</strain>
    </source>
</reference>
<evidence type="ECO:0000313" key="2">
    <source>
        <dbReference type="Proteomes" id="UP000033393"/>
    </source>
</evidence>
<name>A0A0F0GSL3_LENAE</name>
<organism evidence="1 2">
    <name type="scientific">Lentzea aerocolonigenes</name>
    <name type="common">Lechevalieria aerocolonigenes</name>
    <name type="synonym">Saccharothrix aerocolonigenes</name>
    <dbReference type="NCBI Taxonomy" id="68170"/>
    <lineage>
        <taxon>Bacteria</taxon>
        <taxon>Bacillati</taxon>
        <taxon>Actinomycetota</taxon>
        <taxon>Actinomycetes</taxon>
        <taxon>Pseudonocardiales</taxon>
        <taxon>Pseudonocardiaceae</taxon>
        <taxon>Lentzea</taxon>
    </lineage>
</organism>
<sequence>MRLPREFFLRMFEPKTNTLSYRAEKGHEVSTHIDLMFGGVREMKVQPKLHDVTVDLIDGGYSLSTPEFPDGYVLADRFHYAEDDVDDWETFDVLRIEEHDIKRIYHVQ</sequence>
<dbReference type="EMBL" id="JYJG01000226">
    <property type="protein sequence ID" value="KJK44982.1"/>
    <property type="molecule type" value="Genomic_DNA"/>
</dbReference>
<accession>A0A0F0GSL3</accession>